<dbReference type="EMBL" id="VSSS01000036">
    <property type="protein sequence ID" value="TYL92731.1"/>
    <property type="molecule type" value="Genomic_DNA"/>
</dbReference>
<proteinExistence type="predicted"/>
<feature type="domain" description="DNA primase/nucleoside triphosphatase C-terminal" evidence="1">
    <location>
        <begin position="8"/>
        <end position="42"/>
    </location>
</feature>
<comment type="caution">
    <text evidence="2">The sequence shown here is derived from an EMBL/GenBank/DDBJ whole genome shotgun (WGS) entry which is preliminary data.</text>
</comment>
<evidence type="ECO:0000313" key="3">
    <source>
        <dbReference type="Proteomes" id="UP000324758"/>
    </source>
</evidence>
<dbReference type="AlphaFoldDB" id="A0A5D3KAJ6"/>
<protein>
    <recommendedName>
        <fullName evidence="1">DNA primase/nucleoside triphosphatase C-terminal domain-containing protein</fullName>
    </recommendedName>
</protein>
<dbReference type="Proteomes" id="UP000324758">
    <property type="component" value="Unassembled WGS sequence"/>
</dbReference>
<reference evidence="2 3" key="1">
    <citation type="submission" date="2019-08" db="EMBL/GenBank/DDBJ databases">
        <title>Bradyrhizobium hipponensis sp. nov., a rhizobium isolated from a Lupinus angustifolius root nodule in Tunisia.</title>
        <authorList>
            <person name="Off K."/>
            <person name="Rejili M."/>
            <person name="Mars M."/>
            <person name="Brachmann A."/>
            <person name="Marin M."/>
        </authorList>
    </citation>
    <scope>NUCLEOTIDE SEQUENCE [LARGE SCALE GENOMIC DNA]</scope>
    <source>
        <strain evidence="2 3">CTAW71</strain>
    </source>
</reference>
<sequence>MLDKDPFNRVSARVMYDHYSHWCGSNGEVALDMKAFKQALIGTHNLTHKRTKLGSEWIGVKFRS</sequence>
<evidence type="ECO:0000313" key="2">
    <source>
        <dbReference type="EMBL" id="TYL92731.1"/>
    </source>
</evidence>
<dbReference type="OrthoDB" id="9763644at2"/>
<name>A0A5D3KAJ6_9BRAD</name>
<organism evidence="2 3">
    <name type="scientific">Bradyrhizobium rifense</name>
    <dbReference type="NCBI Taxonomy" id="515499"/>
    <lineage>
        <taxon>Bacteria</taxon>
        <taxon>Pseudomonadati</taxon>
        <taxon>Pseudomonadota</taxon>
        <taxon>Alphaproteobacteria</taxon>
        <taxon>Hyphomicrobiales</taxon>
        <taxon>Nitrobacteraceae</taxon>
        <taxon>Bradyrhizobium</taxon>
    </lineage>
</organism>
<keyword evidence="3" id="KW-1185">Reference proteome</keyword>
<evidence type="ECO:0000259" key="1">
    <source>
        <dbReference type="Pfam" id="PF03288"/>
    </source>
</evidence>
<dbReference type="Pfam" id="PF03288">
    <property type="entry name" value="Pox_D5"/>
    <property type="match status" value="1"/>
</dbReference>
<accession>A0A5D3KAJ6</accession>
<gene>
    <name evidence="2" type="ORF">FXB40_23865</name>
</gene>
<dbReference type="InterPro" id="IPR004968">
    <property type="entry name" value="DNA_primase/NTPase_C"/>
</dbReference>